<dbReference type="InterPro" id="IPR007498">
    <property type="entry name" value="PqiA-like"/>
</dbReference>
<comment type="subcellular location">
    <subcellularLocation>
        <location evidence="1">Cell inner membrane</location>
    </subcellularLocation>
</comment>
<evidence type="ECO:0000256" key="6">
    <source>
        <dbReference type="ARBA" id="ARBA00023136"/>
    </source>
</evidence>
<gene>
    <name evidence="9" type="ORF">SAMN05421666_0369</name>
</gene>
<dbReference type="PANTHER" id="PTHR30462:SF3">
    <property type="entry name" value="INTERMEMBRANE TRANSPORT PROTEIN PQIA"/>
    <property type="match status" value="1"/>
</dbReference>
<dbReference type="STRING" id="573024.SAMN05216208_1766"/>
<reference evidence="9 10" key="1">
    <citation type="submission" date="2017-01" db="EMBL/GenBank/DDBJ databases">
        <authorList>
            <person name="Mah S.A."/>
            <person name="Swanson W.J."/>
            <person name="Moy G.W."/>
            <person name="Vacquier V.D."/>
        </authorList>
    </citation>
    <scope>NUCLEOTIDE SEQUENCE [LARGE SCALE GENOMIC DNA]</scope>
    <source>
        <strain evidence="9 10">DSM 29590</strain>
    </source>
</reference>
<dbReference type="InterPro" id="IPR051800">
    <property type="entry name" value="PqiA-PqiB_transport"/>
</dbReference>
<evidence type="ECO:0000256" key="4">
    <source>
        <dbReference type="ARBA" id="ARBA00022692"/>
    </source>
</evidence>
<keyword evidence="4 8" id="KW-0812">Transmembrane</keyword>
<feature type="transmembrane region" description="Helical" evidence="8">
    <location>
        <begin position="139"/>
        <end position="158"/>
    </location>
</feature>
<evidence type="ECO:0000313" key="9">
    <source>
        <dbReference type="EMBL" id="SIR89364.1"/>
    </source>
</evidence>
<evidence type="ECO:0000256" key="7">
    <source>
        <dbReference type="SAM" id="MobiDB-lite"/>
    </source>
</evidence>
<keyword evidence="2" id="KW-1003">Cell membrane</keyword>
<feature type="transmembrane region" description="Helical" evidence="8">
    <location>
        <begin position="90"/>
        <end position="118"/>
    </location>
</feature>
<sequence length="230" mass="24770">MKTAKEMNLIGCRRCTRVSPPGTEICPRCGGKINSRDPRSLQKVMAWWVLGVACYIPANLYTMLETKTLVSSSSSTIIGGAVEIAQYGSWGVAIIILLASAVIPIGKFIIILGLVIGVKRGPQISDDLRQKLYEVVEYIGRWSMIDVFVVAVLSSLVQLQTLVNISPGRASIFFALSVIFTMISAQSFDSRLIWDTGRKPAQDGTDEARDASSNAAPVTTAPGTAKESTA</sequence>
<evidence type="ECO:0000313" key="10">
    <source>
        <dbReference type="Proteomes" id="UP000186019"/>
    </source>
</evidence>
<dbReference type="EMBL" id="FTNV01000001">
    <property type="protein sequence ID" value="SIR89364.1"/>
    <property type="molecule type" value="Genomic_DNA"/>
</dbReference>
<dbReference type="AlphaFoldDB" id="A0A1N7EMR5"/>
<proteinExistence type="predicted"/>
<keyword evidence="3" id="KW-0997">Cell inner membrane</keyword>
<accession>A0A1N7EMR5</accession>
<dbReference type="Proteomes" id="UP000186019">
    <property type="component" value="Unassembled WGS sequence"/>
</dbReference>
<evidence type="ECO:0000256" key="3">
    <source>
        <dbReference type="ARBA" id="ARBA00022519"/>
    </source>
</evidence>
<keyword evidence="5 8" id="KW-1133">Transmembrane helix</keyword>
<name>A0A1N7EMR5_9RHOB</name>
<evidence type="ECO:0000256" key="5">
    <source>
        <dbReference type="ARBA" id="ARBA00022989"/>
    </source>
</evidence>
<dbReference type="Pfam" id="PF04403">
    <property type="entry name" value="PqiA"/>
    <property type="match status" value="1"/>
</dbReference>
<keyword evidence="6 8" id="KW-0472">Membrane</keyword>
<dbReference type="PANTHER" id="PTHR30462">
    <property type="entry name" value="INTERMEMBRANE TRANSPORT PROTEIN PQIB-RELATED"/>
    <property type="match status" value="1"/>
</dbReference>
<evidence type="ECO:0000256" key="2">
    <source>
        <dbReference type="ARBA" id="ARBA00022475"/>
    </source>
</evidence>
<organism evidence="9 10">
    <name type="scientific">Roseovarius nanhaiticus</name>
    <dbReference type="NCBI Taxonomy" id="573024"/>
    <lineage>
        <taxon>Bacteria</taxon>
        <taxon>Pseudomonadati</taxon>
        <taxon>Pseudomonadota</taxon>
        <taxon>Alphaproteobacteria</taxon>
        <taxon>Rhodobacterales</taxon>
        <taxon>Roseobacteraceae</taxon>
        <taxon>Roseovarius</taxon>
    </lineage>
</organism>
<evidence type="ECO:0000256" key="1">
    <source>
        <dbReference type="ARBA" id="ARBA00004533"/>
    </source>
</evidence>
<evidence type="ECO:0000256" key="8">
    <source>
        <dbReference type="SAM" id="Phobius"/>
    </source>
</evidence>
<protein>
    <submittedName>
        <fullName evidence="9">Paraquat-inducible protein A</fullName>
    </submittedName>
</protein>
<keyword evidence="10" id="KW-1185">Reference proteome</keyword>
<feature type="region of interest" description="Disordered" evidence="7">
    <location>
        <begin position="199"/>
        <end position="230"/>
    </location>
</feature>
<feature type="transmembrane region" description="Helical" evidence="8">
    <location>
        <begin position="44"/>
        <end position="64"/>
    </location>
</feature>
<dbReference type="RefSeq" id="WP_244512544.1">
    <property type="nucleotide sequence ID" value="NZ_FOAC01000001.1"/>
</dbReference>
<dbReference type="GO" id="GO:0005886">
    <property type="term" value="C:plasma membrane"/>
    <property type="evidence" value="ECO:0007669"/>
    <property type="project" value="UniProtKB-SubCell"/>
</dbReference>
<feature type="transmembrane region" description="Helical" evidence="8">
    <location>
        <begin position="170"/>
        <end position="188"/>
    </location>
</feature>
<feature type="compositionally biased region" description="Basic and acidic residues" evidence="7">
    <location>
        <begin position="199"/>
        <end position="210"/>
    </location>
</feature>